<dbReference type="PROSITE" id="PS51257">
    <property type="entry name" value="PROKAR_LIPOPROTEIN"/>
    <property type="match status" value="1"/>
</dbReference>
<dbReference type="InterPro" id="IPR005064">
    <property type="entry name" value="BUG"/>
</dbReference>
<keyword evidence="4" id="KW-1185">Reference proteome</keyword>
<dbReference type="Gene3D" id="3.40.190.150">
    <property type="entry name" value="Bordetella uptake gene, domain 1"/>
    <property type="match status" value="1"/>
</dbReference>
<evidence type="ECO:0000256" key="1">
    <source>
        <dbReference type="ARBA" id="ARBA00006987"/>
    </source>
</evidence>
<feature type="signal peptide" evidence="2">
    <location>
        <begin position="1"/>
        <end position="20"/>
    </location>
</feature>
<comment type="caution">
    <text evidence="3">The sequence shown here is derived from an EMBL/GenBank/DDBJ whole genome shotgun (WGS) entry which is preliminary data.</text>
</comment>
<evidence type="ECO:0000313" key="4">
    <source>
        <dbReference type="Proteomes" id="UP001596496"/>
    </source>
</evidence>
<dbReference type="Pfam" id="PF03401">
    <property type="entry name" value="TctC"/>
    <property type="match status" value="1"/>
</dbReference>
<proteinExistence type="inferred from homology"/>
<name>A0ABW2PDL7_9ACTN</name>
<dbReference type="PANTHER" id="PTHR42928">
    <property type="entry name" value="TRICARBOXYLATE-BINDING PROTEIN"/>
    <property type="match status" value="1"/>
</dbReference>
<evidence type="ECO:0000256" key="2">
    <source>
        <dbReference type="SAM" id="SignalP"/>
    </source>
</evidence>
<accession>A0ABW2PDL7</accession>
<keyword evidence="2" id="KW-0732">Signal</keyword>
<dbReference type="RefSeq" id="WP_380831292.1">
    <property type="nucleotide sequence ID" value="NZ_JBHTCG010000040.1"/>
</dbReference>
<sequence length="320" mass="33616">MRRRQVLALGAGLVALAAGCADPFDSRKLGSVTLPVVVPGPSGGEADRVARALKTVAERDTLVRELRVVNRPQYTALTEFGRAPHPRQVLLADPELVGTVGAARQATAFAGTTPLARLCGEWEALVVPGGSRLATFGAFADLMRRDPGRLALGGRAEGGVDHVLFGMLAQSLGVDARLLRYVAYPTSGEAVAALAKGEVGAVLAGHNGVRAALRAGGLRALAVSSPDRIPGVEAPTLLECDTHVDCANWRGLVGPGGLPEGDRAALTGMCRDLAGSPRWRELCARSGWTPLYLEGEDFRQWLRVESARLGRALGELGLRV</sequence>
<feature type="chain" id="PRO_5046243141" evidence="2">
    <location>
        <begin position="21"/>
        <end position="320"/>
    </location>
</feature>
<dbReference type="InterPro" id="IPR042100">
    <property type="entry name" value="Bug_dom1"/>
</dbReference>
<organism evidence="3 4">
    <name type="scientific">Sphaerisporangium rhizosphaerae</name>
    <dbReference type="NCBI Taxonomy" id="2269375"/>
    <lineage>
        <taxon>Bacteria</taxon>
        <taxon>Bacillati</taxon>
        <taxon>Actinomycetota</taxon>
        <taxon>Actinomycetes</taxon>
        <taxon>Streptosporangiales</taxon>
        <taxon>Streptosporangiaceae</taxon>
        <taxon>Sphaerisporangium</taxon>
    </lineage>
</organism>
<reference evidence="4" key="1">
    <citation type="journal article" date="2019" name="Int. J. Syst. Evol. Microbiol.">
        <title>The Global Catalogue of Microorganisms (GCM) 10K type strain sequencing project: providing services to taxonomists for standard genome sequencing and annotation.</title>
        <authorList>
            <consortium name="The Broad Institute Genomics Platform"/>
            <consortium name="The Broad Institute Genome Sequencing Center for Infectious Disease"/>
            <person name="Wu L."/>
            <person name="Ma J."/>
        </authorList>
    </citation>
    <scope>NUCLEOTIDE SEQUENCE [LARGE SCALE GENOMIC DNA]</scope>
    <source>
        <strain evidence="4">CECT 7649</strain>
    </source>
</reference>
<dbReference type="PIRSF" id="PIRSF017082">
    <property type="entry name" value="YflP"/>
    <property type="match status" value="1"/>
</dbReference>
<dbReference type="Proteomes" id="UP001596496">
    <property type="component" value="Unassembled WGS sequence"/>
</dbReference>
<dbReference type="PANTHER" id="PTHR42928:SF3">
    <property type="entry name" value="UPF0065 PROTEIN YFLP"/>
    <property type="match status" value="1"/>
</dbReference>
<evidence type="ECO:0000313" key="3">
    <source>
        <dbReference type="EMBL" id="MFC7387542.1"/>
    </source>
</evidence>
<dbReference type="Gene3D" id="3.40.190.10">
    <property type="entry name" value="Periplasmic binding protein-like II"/>
    <property type="match status" value="1"/>
</dbReference>
<dbReference type="EMBL" id="JBHTCG010000040">
    <property type="protein sequence ID" value="MFC7387542.1"/>
    <property type="molecule type" value="Genomic_DNA"/>
</dbReference>
<comment type="similarity">
    <text evidence="1">Belongs to the UPF0065 (bug) family.</text>
</comment>
<gene>
    <name evidence="3" type="ORF">ACFQSB_35430</name>
</gene>
<protein>
    <submittedName>
        <fullName evidence="3">Bug family tripartite tricarboxylate transporter substrate binding protein</fullName>
    </submittedName>
</protein>